<sequence>MGNTRTHPWLKFFESSHLYAKDFRKLHRLSTQTTKFRMSSRYRKLTWKGFPRTLTQKPLFKDTTHLFFVF</sequence>
<evidence type="ECO:0000313" key="1">
    <source>
        <dbReference type="EnsemblMetazoa" id="MESCA009611-PA"/>
    </source>
</evidence>
<organism evidence="1 2">
    <name type="scientific">Megaselia scalaris</name>
    <name type="common">Humpbacked fly</name>
    <name type="synonym">Phora scalaris</name>
    <dbReference type="NCBI Taxonomy" id="36166"/>
    <lineage>
        <taxon>Eukaryota</taxon>
        <taxon>Metazoa</taxon>
        <taxon>Ecdysozoa</taxon>
        <taxon>Arthropoda</taxon>
        <taxon>Hexapoda</taxon>
        <taxon>Insecta</taxon>
        <taxon>Pterygota</taxon>
        <taxon>Neoptera</taxon>
        <taxon>Endopterygota</taxon>
        <taxon>Diptera</taxon>
        <taxon>Brachycera</taxon>
        <taxon>Muscomorpha</taxon>
        <taxon>Platypezoidea</taxon>
        <taxon>Phoridae</taxon>
        <taxon>Megaseliini</taxon>
        <taxon>Megaselia</taxon>
    </lineage>
</organism>
<dbReference type="HOGENOM" id="CLU_2760720_0_0_1"/>
<name>T1H0D6_MEGSC</name>
<dbReference type="Proteomes" id="UP000015102">
    <property type="component" value="Unassembled WGS sequence"/>
</dbReference>
<reference evidence="2" key="1">
    <citation type="submission" date="2013-02" db="EMBL/GenBank/DDBJ databases">
        <authorList>
            <person name="Hughes D."/>
        </authorList>
    </citation>
    <scope>NUCLEOTIDE SEQUENCE</scope>
    <source>
        <strain>Durham</strain>
        <strain evidence="2">NC isolate 2 -- Noor lab</strain>
    </source>
</reference>
<dbReference type="EnsemblMetazoa" id="MESCA009611-RA">
    <property type="protein sequence ID" value="MESCA009611-PA"/>
    <property type="gene ID" value="MESCA009611"/>
</dbReference>
<evidence type="ECO:0000313" key="2">
    <source>
        <dbReference type="Proteomes" id="UP000015102"/>
    </source>
</evidence>
<dbReference type="EMBL" id="CAQQ02157577">
    <property type="status" value="NOT_ANNOTATED_CDS"/>
    <property type="molecule type" value="Genomic_DNA"/>
</dbReference>
<proteinExistence type="predicted"/>
<keyword evidence="2" id="KW-1185">Reference proteome</keyword>
<dbReference type="AlphaFoldDB" id="T1H0D6"/>
<reference evidence="1" key="2">
    <citation type="submission" date="2015-06" db="UniProtKB">
        <authorList>
            <consortium name="EnsemblMetazoa"/>
        </authorList>
    </citation>
    <scope>IDENTIFICATION</scope>
</reference>
<accession>T1H0D6</accession>
<protein>
    <submittedName>
        <fullName evidence="1">Uncharacterized protein</fullName>
    </submittedName>
</protein>